<dbReference type="GO" id="GO:0009062">
    <property type="term" value="P:fatty acid catabolic process"/>
    <property type="evidence" value="ECO:0007669"/>
    <property type="project" value="TreeGrafter"/>
</dbReference>
<gene>
    <name evidence="5" type="ORF">I8J34_11945</name>
</gene>
<proteinExistence type="inferred from homology"/>
<evidence type="ECO:0000256" key="1">
    <source>
        <dbReference type="ARBA" id="ARBA00010458"/>
    </source>
</evidence>
<dbReference type="GO" id="GO:0052816">
    <property type="term" value="F:long-chain fatty acyl-CoA hydrolase activity"/>
    <property type="evidence" value="ECO:0007669"/>
    <property type="project" value="TreeGrafter"/>
</dbReference>
<keyword evidence="6" id="KW-1185">Reference proteome</keyword>
<organism evidence="5 6">
    <name type="scientific">Denitromonas iodatirespirans</name>
    <dbReference type="NCBI Taxonomy" id="2795389"/>
    <lineage>
        <taxon>Bacteria</taxon>
        <taxon>Pseudomonadati</taxon>
        <taxon>Pseudomonadota</taxon>
        <taxon>Betaproteobacteria</taxon>
        <taxon>Rhodocyclales</taxon>
        <taxon>Zoogloeaceae</taxon>
        <taxon>Denitromonas</taxon>
    </lineage>
</organism>
<comment type="caution">
    <text evidence="5">The sequence shown here is derived from an EMBL/GenBank/DDBJ whole genome shotgun (WGS) entry which is preliminary data.</text>
</comment>
<dbReference type="Pfam" id="PF03061">
    <property type="entry name" value="4HBT"/>
    <property type="match status" value="1"/>
</dbReference>
<dbReference type="InterPro" id="IPR040170">
    <property type="entry name" value="Cytosol_ACT"/>
</dbReference>
<accession>A0A944H861</accession>
<dbReference type="InterPro" id="IPR033120">
    <property type="entry name" value="HOTDOG_ACOT"/>
</dbReference>
<name>A0A944H861_DENI1</name>
<feature type="domain" description="HotDog ACOT-type" evidence="4">
    <location>
        <begin position="4"/>
        <end position="116"/>
    </location>
</feature>
<reference evidence="6" key="1">
    <citation type="journal article" date="2022" name="ISME J.">
        <title>Genetic and phylogenetic analysis of dissimilatory iodate-reducing bacteria identifies potential niches across the world's oceans.</title>
        <authorList>
            <person name="Reyes-Umana V."/>
            <person name="Henning Z."/>
            <person name="Lee K."/>
            <person name="Barnum T.P."/>
            <person name="Coates J.D."/>
        </authorList>
    </citation>
    <scope>NUCLEOTIDE SEQUENCE [LARGE SCALE GENOMIC DNA]</scope>
    <source>
        <strain evidence="6">IR12</strain>
    </source>
</reference>
<dbReference type="Proteomes" id="UP000694660">
    <property type="component" value="Unassembled WGS sequence"/>
</dbReference>
<comment type="similarity">
    <text evidence="1">Belongs to the acyl coenzyme A hydrolase family.</text>
</comment>
<dbReference type="PROSITE" id="PS51770">
    <property type="entry name" value="HOTDOG_ACOT"/>
    <property type="match status" value="1"/>
</dbReference>
<dbReference type="PANTHER" id="PTHR11049">
    <property type="entry name" value="ACYL COENZYME A THIOESTER HYDROLASE"/>
    <property type="match status" value="1"/>
</dbReference>
<protein>
    <submittedName>
        <fullName evidence="5">Acyl-CoA thioesterase</fullName>
    </submittedName>
</protein>
<evidence type="ECO:0000256" key="3">
    <source>
        <dbReference type="PROSITE-ProRule" id="PRU01106"/>
    </source>
</evidence>
<evidence type="ECO:0000259" key="4">
    <source>
        <dbReference type="PROSITE" id="PS51770"/>
    </source>
</evidence>
<dbReference type="InterPro" id="IPR006683">
    <property type="entry name" value="Thioestr_dom"/>
</dbReference>
<sequence length="128" mass="13487">MADSPDITRIAEIVFPGHTNHDGILHGGPALSWLAKAALVAASRRARRALVMASSEKLDFVAPARSGDIAEISARVERVGRSSLTVATELHAESPLSGERRLCTRAGFVFVAVDTAGRSTPIDSAVAR</sequence>
<dbReference type="AlphaFoldDB" id="A0A944H861"/>
<evidence type="ECO:0000256" key="2">
    <source>
        <dbReference type="ARBA" id="ARBA00022801"/>
    </source>
</evidence>
<dbReference type="EMBL" id="JAEKFT010000011">
    <property type="protein sequence ID" value="MBT0961884.1"/>
    <property type="molecule type" value="Genomic_DNA"/>
</dbReference>
<dbReference type="GO" id="GO:0006637">
    <property type="term" value="P:acyl-CoA metabolic process"/>
    <property type="evidence" value="ECO:0007669"/>
    <property type="project" value="TreeGrafter"/>
</dbReference>
<dbReference type="PANTHER" id="PTHR11049:SF24">
    <property type="entry name" value="CYTOSOLIC ACYL COENZYME A THIOESTER HYDROLASE"/>
    <property type="match status" value="1"/>
</dbReference>
<evidence type="ECO:0000313" key="6">
    <source>
        <dbReference type="Proteomes" id="UP000694660"/>
    </source>
</evidence>
<dbReference type="GO" id="GO:0005829">
    <property type="term" value="C:cytosol"/>
    <property type="evidence" value="ECO:0007669"/>
    <property type="project" value="TreeGrafter"/>
</dbReference>
<keyword evidence="2 3" id="KW-0378">Hydrolase</keyword>
<evidence type="ECO:0000313" key="5">
    <source>
        <dbReference type="EMBL" id="MBT0961884.1"/>
    </source>
</evidence>
<dbReference type="CDD" id="cd03442">
    <property type="entry name" value="BFIT_BACH"/>
    <property type="match status" value="1"/>
</dbReference>